<evidence type="ECO:0000313" key="2">
    <source>
        <dbReference type="EMBL" id="GLT24235.1"/>
    </source>
</evidence>
<dbReference type="RefSeq" id="WP_284189399.1">
    <property type="nucleotide sequence ID" value="NZ_BSPX01000079.1"/>
</dbReference>
<dbReference type="SUPFAM" id="SSF51182">
    <property type="entry name" value="RmlC-like cupins"/>
    <property type="match status" value="2"/>
</dbReference>
<dbReference type="Gene3D" id="2.60.120.10">
    <property type="entry name" value="Jelly Rolls"/>
    <property type="match status" value="1"/>
</dbReference>
<accession>A0ABQ6FF42</accession>
<gene>
    <name evidence="2" type="ORF">GCM10007933_37090</name>
</gene>
<dbReference type="InterPro" id="IPR014710">
    <property type="entry name" value="RmlC-like_jellyroll"/>
</dbReference>
<proteinExistence type="predicted"/>
<sequence>MDTKHLLDPDDPTTAREVEDGLLESLGPVHFPPKRAEAVKLRLLDRIRASREAGKDFIRIRFDEGEWESLVPGVRVKRMQGDQRAALLELQPGAAIPFHRHHEDEECLVLRGRVELGEVSVGPGDYHLAPSGSRHGIVRSAGGALIYLRGTPIGHPLALARDMITALLPGEDVVPMTIPRDEGPWAHHAPGVDLKLLREDGGRRSMLLRLEPGAGAELAFGAADDCLQLEGEVSVDDVLLRAGDFGRPAGAGNHRRVTSATGGLMFMSCAG</sequence>
<name>A0ABQ6FF42_9RHOO</name>
<protein>
    <recommendedName>
        <fullName evidence="1">ChrR-like cupin domain-containing protein</fullName>
    </recommendedName>
</protein>
<reference evidence="3" key="1">
    <citation type="journal article" date="2019" name="Int. J. Syst. Evol. Microbiol.">
        <title>The Global Catalogue of Microorganisms (GCM) 10K type strain sequencing project: providing services to taxonomists for standard genome sequencing and annotation.</title>
        <authorList>
            <consortium name="The Broad Institute Genomics Platform"/>
            <consortium name="The Broad Institute Genome Sequencing Center for Infectious Disease"/>
            <person name="Wu L."/>
            <person name="Ma J."/>
        </authorList>
    </citation>
    <scope>NUCLEOTIDE SEQUENCE [LARGE SCALE GENOMIC DNA]</scope>
    <source>
        <strain evidence="3">NBRC 102407</strain>
    </source>
</reference>
<comment type="caution">
    <text evidence="2">The sequence shown here is derived from an EMBL/GenBank/DDBJ whole genome shotgun (WGS) entry which is preliminary data.</text>
</comment>
<evidence type="ECO:0000259" key="1">
    <source>
        <dbReference type="Pfam" id="PF12973"/>
    </source>
</evidence>
<dbReference type="EMBL" id="BSPX01000079">
    <property type="protein sequence ID" value="GLT24235.1"/>
    <property type="molecule type" value="Genomic_DNA"/>
</dbReference>
<dbReference type="InterPro" id="IPR025979">
    <property type="entry name" value="ChrR-like_cupin_dom"/>
</dbReference>
<organism evidence="2 3">
    <name type="scientific">Zoogloea oryzae</name>
    <dbReference type="NCBI Taxonomy" id="310767"/>
    <lineage>
        <taxon>Bacteria</taxon>
        <taxon>Pseudomonadati</taxon>
        <taxon>Pseudomonadota</taxon>
        <taxon>Betaproteobacteria</taxon>
        <taxon>Rhodocyclales</taxon>
        <taxon>Zoogloeaceae</taxon>
        <taxon>Zoogloea</taxon>
    </lineage>
</organism>
<feature type="domain" description="ChrR-like cupin" evidence="1">
    <location>
        <begin position="58"/>
        <end position="147"/>
    </location>
</feature>
<evidence type="ECO:0000313" key="3">
    <source>
        <dbReference type="Proteomes" id="UP001157167"/>
    </source>
</evidence>
<dbReference type="Proteomes" id="UP001157167">
    <property type="component" value="Unassembled WGS sequence"/>
</dbReference>
<dbReference type="Pfam" id="PF12973">
    <property type="entry name" value="Cupin_7"/>
    <property type="match status" value="1"/>
</dbReference>
<dbReference type="InterPro" id="IPR011051">
    <property type="entry name" value="RmlC_Cupin_sf"/>
</dbReference>
<keyword evidence="3" id="KW-1185">Reference proteome</keyword>